<proteinExistence type="inferred from homology"/>
<dbReference type="SUPFAM" id="SSF48576">
    <property type="entry name" value="Terpenoid synthases"/>
    <property type="match status" value="1"/>
</dbReference>
<reference evidence="4" key="1">
    <citation type="submission" date="2020-11" db="EMBL/GenBank/DDBJ databases">
        <authorList>
            <consortium name="DOE Joint Genome Institute"/>
            <person name="Ahrendt S."/>
            <person name="Riley R."/>
            <person name="Andreopoulos W."/>
            <person name="Labutti K."/>
            <person name="Pangilinan J."/>
            <person name="Ruiz-Duenas F.J."/>
            <person name="Barrasa J.M."/>
            <person name="Sanchez-Garcia M."/>
            <person name="Camarero S."/>
            <person name="Miyauchi S."/>
            <person name="Serrano A."/>
            <person name="Linde D."/>
            <person name="Babiker R."/>
            <person name="Drula E."/>
            <person name="Ayuso-Fernandez I."/>
            <person name="Pacheco R."/>
            <person name="Padilla G."/>
            <person name="Ferreira P."/>
            <person name="Barriuso J."/>
            <person name="Kellner H."/>
            <person name="Castanera R."/>
            <person name="Alfaro M."/>
            <person name="Ramirez L."/>
            <person name="Pisabarro A.G."/>
            <person name="Kuo A."/>
            <person name="Tritt A."/>
            <person name="Lipzen A."/>
            <person name="He G."/>
            <person name="Yan M."/>
            <person name="Ng V."/>
            <person name="Cullen D."/>
            <person name="Martin F."/>
            <person name="Rosso M.-N."/>
            <person name="Henrissat B."/>
            <person name="Hibbett D."/>
            <person name="Martinez A.T."/>
            <person name="Grigoriev I.V."/>
        </authorList>
    </citation>
    <scope>NUCLEOTIDE SEQUENCE</scope>
    <source>
        <strain evidence="4">CBS 506.95</strain>
    </source>
</reference>
<evidence type="ECO:0000313" key="4">
    <source>
        <dbReference type="EMBL" id="KAF9522778.1"/>
    </source>
</evidence>
<evidence type="ECO:0000313" key="5">
    <source>
        <dbReference type="Proteomes" id="UP000807306"/>
    </source>
</evidence>
<protein>
    <submittedName>
        <fullName evidence="4">Isoprenoid synthase domain-containing protein</fullName>
    </submittedName>
</protein>
<gene>
    <name evidence="4" type="ORF">CPB83DRAFT_863960</name>
</gene>
<accession>A0A9P6E5F7</accession>
<name>A0A9P6E5F7_9AGAR</name>
<feature type="region of interest" description="Disordered" evidence="3">
    <location>
        <begin position="29"/>
        <end position="51"/>
    </location>
</feature>
<dbReference type="Proteomes" id="UP000807306">
    <property type="component" value="Unassembled WGS sequence"/>
</dbReference>
<feature type="compositionally biased region" description="Basic and acidic residues" evidence="3">
    <location>
        <begin position="29"/>
        <end position="38"/>
    </location>
</feature>
<keyword evidence="5" id="KW-1185">Reference proteome</keyword>
<feature type="compositionally biased region" description="Low complexity" evidence="3">
    <location>
        <begin position="39"/>
        <end position="51"/>
    </location>
</feature>
<keyword evidence="2" id="KW-0456">Lyase</keyword>
<evidence type="ECO:0000256" key="1">
    <source>
        <dbReference type="ARBA" id="ARBA00007946"/>
    </source>
</evidence>
<evidence type="ECO:0000256" key="3">
    <source>
        <dbReference type="SAM" id="MobiDB-lite"/>
    </source>
</evidence>
<dbReference type="OrthoDB" id="2998174at2759"/>
<dbReference type="InterPro" id="IPR008949">
    <property type="entry name" value="Isoprenoid_synthase_dom_sf"/>
</dbReference>
<organism evidence="4 5">
    <name type="scientific">Crepidotus variabilis</name>
    <dbReference type="NCBI Taxonomy" id="179855"/>
    <lineage>
        <taxon>Eukaryota</taxon>
        <taxon>Fungi</taxon>
        <taxon>Dikarya</taxon>
        <taxon>Basidiomycota</taxon>
        <taxon>Agaricomycotina</taxon>
        <taxon>Agaricomycetes</taxon>
        <taxon>Agaricomycetidae</taxon>
        <taxon>Agaricales</taxon>
        <taxon>Agaricineae</taxon>
        <taxon>Crepidotaceae</taxon>
        <taxon>Crepidotus</taxon>
    </lineage>
</organism>
<evidence type="ECO:0000256" key="2">
    <source>
        <dbReference type="ARBA" id="ARBA00023239"/>
    </source>
</evidence>
<dbReference type="EMBL" id="MU157934">
    <property type="protein sequence ID" value="KAF9522778.1"/>
    <property type="molecule type" value="Genomic_DNA"/>
</dbReference>
<dbReference type="GO" id="GO:0016838">
    <property type="term" value="F:carbon-oxygen lyase activity, acting on phosphates"/>
    <property type="evidence" value="ECO:0007669"/>
    <property type="project" value="InterPro"/>
</dbReference>
<dbReference type="Pfam" id="PF06330">
    <property type="entry name" value="TRI5"/>
    <property type="match status" value="1"/>
</dbReference>
<dbReference type="AlphaFoldDB" id="A0A9P6E5F7"/>
<sequence length="371" mass="42570">MFQLLELPYLGAIRKLFFSLDIRHESQTQTRDVSRRSSYESSSSLPSDISSVSEEASQQELIKLVLVDLFDKFGYPYDTVAYDWDLHNLCYEECKRMGYPCDKSPPKGVKTVYKYLPAGVCLATTSYGHLKDRDLQKYIALFTTLLFYVDDEYVGDTTGVEMFGRCLMLGLPQQHKVLDSLADFLKGTYSHYQGPVADIIMTSALNNVASMVVENKMDGVELHPQARRFSTFLKVLSGNAEAYSMFVFPPEIPIEEYIQILPELVTFINAICDVLSFHKEELAGETINFISTQAKVRQKSKLQVLKELADDVFECHQRILRVLSEKDPRVKVWYEEFARGCFFFHTSLDMRYRLSDLFPLKPNAGLYAKEK</sequence>
<comment type="caution">
    <text evidence="4">The sequence shown here is derived from an EMBL/GenBank/DDBJ whole genome shotgun (WGS) entry which is preliminary data.</text>
</comment>
<dbReference type="InterPro" id="IPR024652">
    <property type="entry name" value="Trichodiene_synth"/>
</dbReference>
<comment type="similarity">
    <text evidence="1">Belongs to the trichodiene synthase family.</text>
</comment>
<dbReference type="Gene3D" id="1.10.600.10">
    <property type="entry name" value="Farnesyl Diphosphate Synthase"/>
    <property type="match status" value="1"/>
</dbReference>